<dbReference type="EMBL" id="CAJNRE010000065">
    <property type="protein sequence ID" value="CAF1913972.1"/>
    <property type="molecule type" value="Genomic_DNA"/>
</dbReference>
<dbReference type="AlphaFoldDB" id="A0A816JYL8"/>
<evidence type="ECO:0000313" key="3">
    <source>
        <dbReference type="Proteomes" id="UP000663824"/>
    </source>
</evidence>
<accession>A0A816JYL8</accession>
<dbReference type="SUPFAM" id="SSF101447">
    <property type="entry name" value="Formin homology 2 domain (FH2 domain)"/>
    <property type="match status" value="1"/>
</dbReference>
<protein>
    <recommendedName>
        <fullName evidence="4">Mediator of RNA polymerase II transcription subunit 29</fullName>
    </recommendedName>
</protein>
<comment type="caution">
    <text evidence="2">The sequence shown here is derived from an EMBL/GenBank/DDBJ whole genome shotgun (WGS) entry which is preliminary data.</text>
</comment>
<proteinExistence type="predicted"/>
<feature type="region of interest" description="Disordered" evidence="1">
    <location>
        <begin position="1"/>
        <end position="138"/>
    </location>
</feature>
<name>A0A816JYL8_9BILA</name>
<feature type="compositionally biased region" description="Polar residues" evidence="1">
    <location>
        <begin position="46"/>
        <end position="72"/>
    </location>
</feature>
<gene>
    <name evidence="2" type="ORF">MBJ925_LOCUS1014</name>
</gene>
<evidence type="ECO:0008006" key="4">
    <source>
        <dbReference type="Google" id="ProtNLM"/>
    </source>
</evidence>
<dbReference type="Proteomes" id="UP000663824">
    <property type="component" value="Unassembled WGS sequence"/>
</dbReference>
<feature type="compositionally biased region" description="Pro residues" evidence="1">
    <location>
        <begin position="96"/>
        <end position="109"/>
    </location>
</feature>
<evidence type="ECO:0000313" key="2">
    <source>
        <dbReference type="EMBL" id="CAF1913972.1"/>
    </source>
</evidence>
<sequence length="296" mass="32890">MSRYPGPPTSSQGQPMSSVGGYQPSGMPTHMASPQTVPPYSVAVASPSQYSQQTGPSPNQTHYTHPSPQQPMMTAPGYGQPMMHGIMPPQAVMQPQQPPPPPPPPPPPQQQQQQQPQQQLPPQPQQQPVQPQHPVQQQDDLAIKVKRSFSNFDTSLKTFLQEYSSVLQMDDARLNSQTPDLLAQSSQNLVRRYETLLVALDLFESNLRMLQDYTSTQNNFRRYMPPPAMVAESSAHSGHQSMQISAHIGRAVDPIQYQFLLNKMQTQIDSFNALHDIGKKFLEASSTNVNTNITTK</sequence>
<evidence type="ECO:0000256" key="1">
    <source>
        <dbReference type="SAM" id="MobiDB-lite"/>
    </source>
</evidence>
<reference evidence="2" key="1">
    <citation type="submission" date="2021-02" db="EMBL/GenBank/DDBJ databases">
        <authorList>
            <person name="Nowell W R."/>
        </authorList>
    </citation>
    <scope>NUCLEOTIDE SEQUENCE</scope>
</reference>
<feature type="compositionally biased region" description="Low complexity" evidence="1">
    <location>
        <begin position="126"/>
        <end position="138"/>
    </location>
</feature>
<organism evidence="2 3">
    <name type="scientific">Rotaria magnacalcarata</name>
    <dbReference type="NCBI Taxonomy" id="392030"/>
    <lineage>
        <taxon>Eukaryota</taxon>
        <taxon>Metazoa</taxon>
        <taxon>Spiralia</taxon>
        <taxon>Gnathifera</taxon>
        <taxon>Rotifera</taxon>
        <taxon>Eurotatoria</taxon>
        <taxon>Bdelloidea</taxon>
        <taxon>Philodinida</taxon>
        <taxon>Philodinidae</taxon>
        <taxon>Rotaria</taxon>
    </lineage>
</organism>